<feature type="region of interest" description="Disordered" evidence="1">
    <location>
        <begin position="332"/>
        <end position="357"/>
    </location>
</feature>
<dbReference type="PANTHER" id="PTHR34826:SF2">
    <property type="entry name" value="UPF0590 PROTEIN C409.17C"/>
    <property type="match status" value="1"/>
</dbReference>
<feature type="domain" description="Domain of unknown function at the cortex 1" evidence="2">
    <location>
        <begin position="17"/>
        <end position="330"/>
    </location>
</feature>
<protein>
    <recommendedName>
        <fullName evidence="2">Domain of unknown function at the cortex 1 domain-containing protein</fullName>
    </recommendedName>
</protein>
<proteinExistence type="predicted"/>
<feature type="region of interest" description="Disordered" evidence="1">
    <location>
        <begin position="158"/>
        <end position="192"/>
    </location>
</feature>
<dbReference type="EMBL" id="JADGJQ010000009">
    <property type="protein sequence ID" value="KAJ3182322.1"/>
    <property type="molecule type" value="Genomic_DNA"/>
</dbReference>
<dbReference type="AlphaFoldDB" id="A0AAD5TTL3"/>
<feature type="compositionally biased region" description="Acidic residues" evidence="1">
    <location>
        <begin position="332"/>
        <end position="345"/>
    </location>
</feature>
<dbReference type="Pfam" id="PF08588">
    <property type="entry name" value="Duc1"/>
    <property type="match status" value="1"/>
</dbReference>
<evidence type="ECO:0000259" key="2">
    <source>
        <dbReference type="Pfam" id="PF08588"/>
    </source>
</evidence>
<gene>
    <name evidence="3" type="ORF">HDU87_008484</name>
</gene>
<evidence type="ECO:0000256" key="1">
    <source>
        <dbReference type="SAM" id="MobiDB-lite"/>
    </source>
</evidence>
<organism evidence="3 4">
    <name type="scientific">Geranomyces variabilis</name>
    <dbReference type="NCBI Taxonomy" id="109894"/>
    <lineage>
        <taxon>Eukaryota</taxon>
        <taxon>Fungi</taxon>
        <taxon>Fungi incertae sedis</taxon>
        <taxon>Chytridiomycota</taxon>
        <taxon>Chytridiomycota incertae sedis</taxon>
        <taxon>Chytridiomycetes</taxon>
        <taxon>Spizellomycetales</taxon>
        <taxon>Powellomycetaceae</taxon>
        <taxon>Geranomyces</taxon>
    </lineage>
</organism>
<reference evidence="3" key="1">
    <citation type="submission" date="2020-05" db="EMBL/GenBank/DDBJ databases">
        <title>Phylogenomic resolution of chytrid fungi.</title>
        <authorList>
            <person name="Stajich J.E."/>
            <person name="Amses K."/>
            <person name="Simmons R."/>
            <person name="Seto K."/>
            <person name="Myers J."/>
            <person name="Bonds A."/>
            <person name="Quandt C.A."/>
            <person name="Barry K."/>
            <person name="Liu P."/>
            <person name="Grigoriev I."/>
            <person name="Longcore J.E."/>
            <person name="James T.Y."/>
        </authorList>
    </citation>
    <scope>NUCLEOTIDE SEQUENCE</scope>
    <source>
        <strain evidence="3">JEL0379</strain>
    </source>
</reference>
<dbReference type="InterPro" id="IPR013897">
    <property type="entry name" value="Duc1"/>
</dbReference>
<comment type="caution">
    <text evidence="3">The sequence shown here is derived from an EMBL/GenBank/DDBJ whole genome shotgun (WGS) entry which is preliminary data.</text>
</comment>
<name>A0AAD5TTL3_9FUNG</name>
<accession>A0AAD5TTL3</accession>
<evidence type="ECO:0000313" key="3">
    <source>
        <dbReference type="EMBL" id="KAJ3182322.1"/>
    </source>
</evidence>
<dbReference type="PANTHER" id="PTHR34826">
    <property type="entry name" value="UPF0590 PROTEIN C409.17C"/>
    <property type="match status" value="1"/>
</dbReference>
<dbReference type="Proteomes" id="UP001212152">
    <property type="component" value="Unassembled WGS sequence"/>
</dbReference>
<evidence type="ECO:0000313" key="4">
    <source>
        <dbReference type="Proteomes" id="UP001212152"/>
    </source>
</evidence>
<sequence length="357" mass="39440">MDYFFGSSGAAAVGTKRLRCRIGPSLDCMAVAKVNDEDNPHFIDSPFFTGYVGVRVKNFRGFTPDGSEPIETLQYFEGKKRLFSVQVQGRFKHEYTADDVVFGSAFEHKVTPPTGSWVALKFAALIDPALKNDIYDDKPWLWSPALCSYNIVNVSKPSKPVADAHPSKQIDKSSVTETHVGPDTSKPKDKLLERSYPTGSAAAAVATAPGDGSASLDEILGAWEWKGETELSEDSALLFAGQDKPPFPADAISERRKYFQKESARKKMILRPDYVYNVEMFAPFIDLNTFDLNLGININLLQYLNKHPLRLISKSLSKDIPFFIIEFALVEAEDEEDDEEEEEDSGSGGDAASPTSA</sequence>
<keyword evidence="4" id="KW-1185">Reference proteome</keyword>